<keyword evidence="2 7" id="KW-1003">Cell membrane</keyword>
<comment type="similarity">
    <text evidence="1 7">Belongs to the Lgt family.</text>
</comment>
<feature type="transmembrane region" description="Helical" evidence="7">
    <location>
        <begin position="32"/>
        <end position="50"/>
    </location>
</feature>
<dbReference type="HAMAP" id="MF_01147">
    <property type="entry name" value="Lgt"/>
    <property type="match status" value="1"/>
</dbReference>
<feature type="transmembrane region" description="Helical" evidence="7">
    <location>
        <begin position="62"/>
        <end position="81"/>
    </location>
</feature>
<dbReference type="GO" id="GO:0042158">
    <property type="term" value="P:lipoprotein biosynthetic process"/>
    <property type="evidence" value="ECO:0007669"/>
    <property type="project" value="UniProtKB-UniRule"/>
</dbReference>
<comment type="catalytic activity">
    <reaction evidence="7">
        <text>L-cysteinyl-[prolipoprotein] + a 1,2-diacyl-sn-glycero-3-phospho-(1'-sn-glycerol) = an S-1,2-diacyl-sn-glyceryl-L-cysteinyl-[prolipoprotein] + sn-glycerol 1-phosphate + H(+)</text>
        <dbReference type="Rhea" id="RHEA:56712"/>
        <dbReference type="Rhea" id="RHEA-COMP:14679"/>
        <dbReference type="Rhea" id="RHEA-COMP:14680"/>
        <dbReference type="ChEBI" id="CHEBI:15378"/>
        <dbReference type="ChEBI" id="CHEBI:29950"/>
        <dbReference type="ChEBI" id="CHEBI:57685"/>
        <dbReference type="ChEBI" id="CHEBI:64716"/>
        <dbReference type="ChEBI" id="CHEBI:140658"/>
        <dbReference type="EC" id="2.5.1.145"/>
    </reaction>
</comment>
<comment type="pathway">
    <text evidence="7">Protein modification; lipoprotein biosynthesis (diacylglyceryl transfer).</text>
</comment>
<evidence type="ECO:0000256" key="5">
    <source>
        <dbReference type="ARBA" id="ARBA00022989"/>
    </source>
</evidence>
<dbReference type="AlphaFoldDB" id="A0AAU8DT78"/>
<feature type="region of interest" description="Disordered" evidence="8">
    <location>
        <begin position="317"/>
        <end position="407"/>
    </location>
</feature>
<accession>A0AAU8DT78</accession>
<dbReference type="PANTHER" id="PTHR30589">
    <property type="entry name" value="PROLIPOPROTEIN DIACYLGLYCERYL TRANSFERASE"/>
    <property type="match status" value="1"/>
</dbReference>
<proteinExistence type="inferred from homology"/>
<keyword evidence="6 7" id="KW-0472">Membrane</keyword>
<feature type="transmembrane region" description="Helical" evidence="7">
    <location>
        <begin position="278"/>
        <end position="296"/>
    </location>
</feature>
<evidence type="ECO:0000256" key="4">
    <source>
        <dbReference type="ARBA" id="ARBA00022692"/>
    </source>
</evidence>
<dbReference type="EC" id="2.5.1.145" evidence="7"/>
<feature type="compositionally biased region" description="Low complexity" evidence="8">
    <location>
        <begin position="395"/>
        <end position="407"/>
    </location>
</feature>
<dbReference type="PROSITE" id="PS01311">
    <property type="entry name" value="LGT"/>
    <property type="match status" value="1"/>
</dbReference>
<evidence type="ECO:0000313" key="9">
    <source>
        <dbReference type="EMBL" id="XCG65525.1"/>
    </source>
</evidence>
<feature type="transmembrane region" description="Helical" evidence="7">
    <location>
        <begin position="101"/>
        <end position="123"/>
    </location>
</feature>
<gene>
    <name evidence="7 9" type="primary">lgt</name>
    <name evidence="9" type="ORF">ABLG96_09735</name>
</gene>
<dbReference type="EMBL" id="CP159218">
    <property type="protein sequence ID" value="XCG65525.1"/>
    <property type="molecule type" value="Genomic_DNA"/>
</dbReference>
<keyword evidence="3 7" id="KW-0808">Transferase</keyword>
<keyword evidence="5 7" id="KW-1133">Transmembrane helix</keyword>
<dbReference type="GO" id="GO:0008961">
    <property type="term" value="F:phosphatidylglycerol-prolipoprotein diacylglyceryl transferase activity"/>
    <property type="evidence" value="ECO:0007669"/>
    <property type="project" value="UniProtKB-UniRule"/>
</dbReference>
<sequence>MLELRSLVTTPLLASFPSPSRGVWYVGPLALRAYALFIIAGIVIAVIWGGKRYVARGGAPGRIGDLAVWCVPFGLVGGRLYHVITDHELYFGAGRNPWKAFAIWEGGLGIWGAVALGAVGLWLGCRHYKIPMAPVADALAAPLIVAQAIGRLGNYFNQELFGSLTTLPWGLEVFARTPDGVPAAVDACIFPGGGAPEFSTTYIKATPEVLCGTYQPTFLYELLWNLLVAALIVWADKRFRLGGGRVFALYVAGYTAGRVWIEALRIDPARTMVFGLRVNIVVSIVVFVLAVIFLIARRGVKREDPVLVAGTGGADDVQIDATNTDGAPHAGEQGALPDPDGDLPTEPGSQDVDYASEVDPEPAATTVDTAGPPRQDAGTTVVISKDVVERGAGDDSGAAAPGGPSRD</sequence>
<evidence type="ECO:0000256" key="7">
    <source>
        <dbReference type="HAMAP-Rule" id="MF_01147"/>
    </source>
</evidence>
<dbReference type="RefSeq" id="WP_353651130.1">
    <property type="nucleotide sequence ID" value="NZ_CP159218.1"/>
</dbReference>
<dbReference type="InterPro" id="IPR001640">
    <property type="entry name" value="Lgt"/>
</dbReference>
<dbReference type="PANTHER" id="PTHR30589:SF0">
    <property type="entry name" value="PHOSPHATIDYLGLYCEROL--PROLIPOPROTEIN DIACYLGLYCERYL TRANSFERASE"/>
    <property type="match status" value="1"/>
</dbReference>
<feature type="binding site" evidence="7">
    <location>
        <position position="151"/>
    </location>
    <ligand>
        <name>a 1,2-diacyl-sn-glycero-3-phospho-(1'-sn-glycerol)</name>
        <dbReference type="ChEBI" id="CHEBI:64716"/>
    </ligand>
</feature>
<protein>
    <recommendedName>
        <fullName evidence="7">Phosphatidylglycerol--prolipoprotein diacylglyceryl transferase</fullName>
        <ecNumber evidence="7">2.5.1.145</ecNumber>
    </recommendedName>
</protein>
<evidence type="ECO:0000256" key="6">
    <source>
        <dbReference type="ARBA" id="ARBA00023136"/>
    </source>
</evidence>
<name>A0AAU8DT78_9ACTN</name>
<dbReference type="GO" id="GO:0005886">
    <property type="term" value="C:plasma membrane"/>
    <property type="evidence" value="ECO:0007669"/>
    <property type="project" value="UniProtKB-SubCell"/>
</dbReference>
<dbReference type="NCBIfam" id="TIGR00544">
    <property type="entry name" value="lgt"/>
    <property type="match status" value="1"/>
</dbReference>
<feature type="transmembrane region" description="Helical" evidence="7">
    <location>
        <begin position="247"/>
        <end position="266"/>
    </location>
</feature>
<evidence type="ECO:0000256" key="8">
    <source>
        <dbReference type="SAM" id="MobiDB-lite"/>
    </source>
</evidence>
<evidence type="ECO:0000256" key="3">
    <source>
        <dbReference type="ARBA" id="ARBA00022679"/>
    </source>
</evidence>
<comment type="subcellular location">
    <subcellularLocation>
        <location evidence="7">Cell membrane</location>
        <topology evidence="7">Multi-pass membrane protein</topology>
    </subcellularLocation>
</comment>
<comment type="function">
    <text evidence="7">Catalyzes the transfer of the diacylglyceryl group from phosphatidylglycerol to the sulfhydryl group of the N-terminal cysteine of a prolipoprotein, the first step in the formation of mature lipoproteins.</text>
</comment>
<organism evidence="9">
    <name type="scientific">Nakamurella sp. A5-74</name>
    <dbReference type="NCBI Taxonomy" id="3158264"/>
    <lineage>
        <taxon>Bacteria</taxon>
        <taxon>Bacillati</taxon>
        <taxon>Actinomycetota</taxon>
        <taxon>Actinomycetes</taxon>
        <taxon>Nakamurellales</taxon>
        <taxon>Nakamurellaceae</taxon>
        <taxon>Nakamurella</taxon>
    </lineage>
</organism>
<evidence type="ECO:0000256" key="2">
    <source>
        <dbReference type="ARBA" id="ARBA00022475"/>
    </source>
</evidence>
<evidence type="ECO:0000256" key="1">
    <source>
        <dbReference type="ARBA" id="ARBA00007150"/>
    </source>
</evidence>
<dbReference type="Pfam" id="PF01790">
    <property type="entry name" value="LGT"/>
    <property type="match status" value="1"/>
</dbReference>
<keyword evidence="4 7" id="KW-0812">Transmembrane</keyword>
<reference evidence="9" key="1">
    <citation type="submission" date="2024-05" db="EMBL/GenBank/DDBJ databases">
        <authorList>
            <person name="Cai S.Y."/>
            <person name="Jin L.M."/>
            <person name="Li H.R."/>
        </authorList>
    </citation>
    <scope>NUCLEOTIDE SEQUENCE</scope>
    <source>
        <strain evidence="9">A5-74</strain>
    </source>
</reference>